<keyword evidence="2" id="KW-0067">ATP-binding</keyword>
<comment type="caution">
    <text evidence="4">The sequence shown here is derived from an EMBL/GenBank/DDBJ whole genome shotgun (WGS) entry which is preliminary data.</text>
</comment>
<dbReference type="Proteomes" id="UP000036987">
    <property type="component" value="Unassembled WGS sequence"/>
</dbReference>
<dbReference type="Pfam" id="PF07714">
    <property type="entry name" value="PK_Tyr_Ser-Thr"/>
    <property type="match status" value="1"/>
</dbReference>
<name>A0A0K9Q0E6_ZOSMR</name>
<dbReference type="GO" id="GO:0004672">
    <property type="term" value="F:protein kinase activity"/>
    <property type="evidence" value="ECO:0007669"/>
    <property type="project" value="InterPro"/>
</dbReference>
<dbReference type="PANTHER" id="PTHR47989">
    <property type="entry name" value="OS01G0750732 PROTEIN"/>
    <property type="match status" value="1"/>
</dbReference>
<dbReference type="EMBL" id="LFYR01000265">
    <property type="protein sequence ID" value="KMZ74619.1"/>
    <property type="molecule type" value="Genomic_DNA"/>
</dbReference>
<proteinExistence type="predicted"/>
<accession>A0A0K9Q0E6</accession>
<evidence type="ECO:0000256" key="2">
    <source>
        <dbReference type="ARBA" id="ARBA00022840"/>
    </source>
</evidence>
<feature type="domain" description="Serine-threonine/tyrosine-protein kinase catalytic" evidence="3">
    <location>
        <begin position="26"/>
        <end position="64"/>
    </location>
</feature>
<evidence type="ECO:0000313" key="5">
    <source>
        <dbReference type="Proteomes" id="UP000036987"/>
    </source>
</evidence>
<keyword evidence="5" id="KW-1185">Reference proteome</keyword>
<dbReference type="STRING" id="29655.A0A0K9Q0E6"/>
<evidence type="ECO:0000256" key="1">
    <source>
        <dbReference type="ARBA" id="ARBA00022741"/>
    </source>
</evidence>
<reference evidence="5" key="1">
    <citation type="journal article" date="2016" name="Nature">
        <title>The genome of the seagrass Zostera marina reveals angiosperm adaptation to the sea.</title>
        <authorList>
            <person name="Olsen J.L."/>
            <person name="Rouze P."/>
            <person name="Verhelst B."/>
            <person name="Lin Y.-C."/>
            <person name="Bayer T."/>
            <person name="Collen J."/>
            <person name="Dattolo E."/>
            <person name="De Paoli E."/>
            <person name="Dittami S."/>
            <person name="Maumus F."/>
            <person name="Michel G."/>
            <person name="Kersting A."/>
            <person name="Lauritano C."/>
            <person name="Lohaus R."/>
            <person name="Toepel M."/>
            <person name="Tonon T."/>
            <person name="Vanneste K."/>
            <person name="Amirebrahimi M."/>
            <person name="Brakel J."/>
            <person name="Bostroem C."/>
            <person name="Chovatia M."/>
            <person name="Grimwood J."/>
            <person name="Jenkins J.W."/>
            <person name="Jueterbock A."/>
            <person name="Mraz A."/>
            <person name="Stam W.T."/>
            <person name="Tice H."/>
            <person name="Bornberg-Bauer E."/>
            <person name="Green P.J."/>
            <person name="Pearson G.A."/>
            <person name="Procaccini G."/>
            <person name="Duarte C.M."/>
            <person name="Schmutz J."/>
            <person name="Reusch T.B.H."/>
            <person name="Van de Peer Y."/>
        </authorList>
    </citation>
    <scope>NUCLEOTIDE SEQUENCE [LARGE SCALE GENOMIC DNA]</scope>
    <source>
        <strain evidence="5">cv. Finnish</strain>
    </source>
</reference>
<dbReference type="PANTHER" id="PTHR47989:SF47">
    <property type="entry name" value="SERINE_THREONINE-PROTEIN KINASE PBL28-RELATED"/>
    <property type="match status" value="1"/>
</dbReference>
<dbReference type="AlphaFoldDB" id="A0A0K9Q0E6"/>
<gene>
    <name evidence="4" type="ORF">ZOSMA_124G00050</name>
</gene>
<evidence type="ECO:0000259" key="3">
    <source>
        <dbReference type="Pfam" id="PF07714"/>
    </source>
</evidence>
<protein>
    <recommendedName>
        <fullName evidence="3">Serine-threonine/tyrosine-protein kinase catalytic domain-containing protein</fullName>
    </recommendedName>
</protein>
<dbReference type="InterPro" id="IPR001245">
    <property type="entry name" value="Ser-Thr/Tyr_kinase_cat_dom"/>
</dbReference>
<sequence length="113" mass="12859">MLEYCWAGQNYNNLLANTVNVEGKKTEYAYTMKVTEKSDIYSYGVVLLELVTGRKSVQQLEGSECDGDLVSWVRDCVRNNDLSYEILDSRVNLDNKNTARGKSTEKHLKLKGK</sequence>
<organism evidence="4 5">
    <name type="scientific">Zostera marina</name>
    <name type="common">Eelgrass</name>
    <dbReference type="NCBI Taxonomy" id="29655"/>
    <lineage>
        <taxon>Eukaryota</taxon>
        <taxon>Viridiplantae</taxon>
        <taxon>Streptophyta</taxon>
        <taxon>Embryophyta</taxon>
        <taxon>Tracheophyta</taxon>
        <taxon>Spermatophyta</taxon>
        <taxon>Magnoliopsida</taxon>
        <taxon>Liliopsida</taxon>
        <taxon>Zosteraceae</taxon>
        <taxon>Zostera</taxon>
    </lineage>
</organism>
<keyword evidence="1" id="KW-0547">Nucleotide-binding</keyword>
<dbReference type="SUPFAM" id="SSF56112">
    <property type="entry name" value="Protein kinase-like (PK-like)"/>
    <property type="match status" value="1"/>
</dbReference>
<dbReference type="GO" id="GO:0005524">
    <property type="term" value="F:ATP binding"/>
    <property type="evidence" value="ECO:0007669"/>
    <property type="project" value="UniProtKB-KW"/>
</dbReference>
<evidence type="ECO:0000313" key="4">
    <source>
        <dbReference type="EMBL" id="KMZ74619.1"/>
    </source>
</evidence>
<dbReference type="OrthoDB" id="781197at2759"/>
<dbReference type="Gene3D" id="1.10.510.10">
    <property type="entry name" value="Transferase(Phosphotransferase) domain 1"/>
    <property type="match status" value="1"/>
</dbReference>
<dbReference type="InterPro" id="IPR011009">
    <property type="entry name" value="Kinase-like_dom_sf"/>
</dbReference>